<sequence length="19" mass="2076">MRSSDLSAPYLPSHGELCL</sequence>
<feature type="non-terminal residue" evidence="1">
    <location>
        <position position="19"/>
    </location>
</feature>
<accession>A0A9Q9RUY1</accession>
<dbReference type="Proteomes" id="UP000760494">
    <property type="component" value="Unassembled WGS sequence"/>
</dbReference>
<evidence type="ECO:0000313" key="1">
    <source>
        <dbReference type="EMBL" id="VTT74588.1"/>
    </source>
</evidence>
<dbReference type="AlphaFoldDB" id="A0A9Q9RUY1"/>
<proteinExistence type="predicted"/>
<gene>
    <name evidence="1" type="ORF">C2S_1773</name>
</gene>
<organism evidence="1 2">
    <name type="scientific">Fusarium fujikuroi</name>
    <name type="common">Bakanae and foot rot disease fungus</name>
    <name type="synonym">Gibberella fujikuroi</name>
    <dbReference type="NCBI Taxonomy" id="5127"/>
    <lineage>
        <taxon>Eukaryota</taxon>
        <taxon>Fungi</taxon>
        <taxon>Dikarya</taxon>
        <taxon>Ascomycota</taxon>
        <taxon>Pezizomycotina</taxon>
        <taxon>Sordariomycetes</taxon>
        <taxon>Hypocreomycetidae</taxon>
        <taxon>Hypocreales</taxon>
        <taxon>Nectriaceae</taxon>
        <taxon>Fusarium</taxon>
        <taxon>Fusarium fujikuroi species complex</taxon>
    </lineage>
</organism>
<comment type="caution">
    <text evidence="1">The sequence shown here is derived from an EMBL/GenBank/DDBJ whole genome shotgun (WGS) entry which is preliminary data.</text>
</comment>
<reference evidence="1" key="1">
    <citation type="submission" date="2019-05" db="EMBL/GenBank/DDBJ databases">
        <authorList>
            <person name="Piombo E."/>
        </authorList>
    </citation>
    <scope>NUCLEOTIDE SEQUENCE</scope>
    <source>
        <strain evidence="1">C2S</strain>
    </source>
</reference>
<name>A0A9Q9RUY1_FUSFU</name>
<dbReference type="EMBL" id="CABFJX010000374">
    <property type="protein sequence ID" value="VTT74588.1"/>
    <property type="molecule type" value="Genomic_DNA"/>
</dbReference>
<evidence type="ECO:0000313" key="2">
    <source>
        <dbReference type="Proteomes" id="UP000760494"/>
    </source>
</evidence>
<protein>
    <submittedName>
        <fullName evidence="1">Uncharacterized protein</fullName>
    </submittedName>
</protein>